<name>A0ABU3Z6G6_9FIRM</name>
<evidence type="ECO:0000259" key="2">
    <source>
        <dbReference type="Pfam" id="PF01968"/>
    </source>
</evidence>
<feature type="domain" description="Hydantoinase A/oxoprolinase" evidence="2">
    <location>
        <begin position="199"/>
        <end position="504"/>
    </location>
</feature>
<evidence type="ECO:0000256" key="1">
    <source>
        <dbReference type="SAM" id="MobiDB-lite"/>
    </source>
</evidence>
<feature type="compositionally biased region" description="Polar residues" evidence="1">
    <location>
        <begin position="128"/>
        <end position="150"/>
    </location>
</feature>
<evidence type="ECO:0000313" key="5">
    <source>
        <dbReference type="Proteomes" id="UP001272515"/>
    </source>
</evidence>
<evidence type="ECO:0000259" key="3">
    <source>
        <dbReference type="Pfam" id="PF05378"/>
    </source>
</evidence>
<dbReference type="Pfam" id="PF05378">
    <property type="entry name" value="Hydant_A_N"/>
    <property type="match status" value="1"/>
</dbReference>
<dbReference type="InterPro" id="IPR043129">
    <property type="entry name" value="ATPase_NBD"/>
</dbReference>
<dbReference type="SUPFAM" id="SSF53067">
    <property type="entry name" value="Actin-like ATPase domain"/>
    <property type="match status" value="1"/>
</dbReference>
<dbReference type="PANTHER" id="PTHR11365">
    <property type="entry name" value="5-OXOPROLINASE RELATED"/>
    <property type="match status" value="1"/>
</dbReference>
<organism evidence="4 5">
    <name type="scientific">Veillonella absiana</name>
    <dbReference type="NCBI Taxonomy" id="3079305"/>
    <lineage>
        <taxon>Bacteria</taxon>
        <taxon>Bacillati</taxon>
        <taxon>Bacillota</taxon>
        <taxon>Negativicutes</taxon>
        <taxon>Veillonellales</taxon>
        <taxon>Veillonellaceae</taxon>
        <taxon>Veillonella</taxon>
    </lineage>
</organism>
<dbReference type="InterPro" id="IPR045079">
    <property type="entry name" value="Oxoprolinase-like"/>
</dbReference>
<accession>A0ABU3Z6G6</accession>
<evidence type="ECO:0000313" key="4">
    <source>
        <dbReference type="EMBL" id="MDV5087276.1"/>
    </source>
</evidence>
<protein>
    <submittedName>
        <fullName evidence="4">Hydantoinase/oxoprolinase family protein</fullName>
    </submittedName>
</protein>
<dbReference type="InterPro" id="IPR008040">
    <property type="entry name" value="Hydant_A_N"/>
</dbReference>
<dbReference type="Pfam" id="PF01968">
    <property type="entry name" value="Hydantoinase_A"/>
    <property type="match status" value="1"/>
</dbReference>
<proteinExistence type="predicted"/>
<dbReference type="EMBL" id="JAWJZB010000001">
    <property type="protein sequence ID" value="MDV5087276.1"/>
    <property type="molecule type" value="Genomic_DNA"/>
</dbReference>
<dbReference type="PANTHER" id="PTHR11365:SF2">
    <property type="entry name" value="5-OXOPROLINASE"/>
    <property type="match status" value="1"/>
</dbReference>
<reference evidence="4 5" key="1">
    <citation type="submission" date="2023-10" db="EMBL/GenBank/DDBJ databases">
        <title>Veillonella sp. nov., isolated from a pig farm feces dump.</title>
        <authorList>
            <person name="Chang Y.-H."/>
        </authorList>
    </citation>
    <scope>NUCLEOTIDE SEQUENCE [LARGE SCALE GENOMIC DNA]</scope>
    <source>
        <strain evidence="4 5">YH-vei2233</strain>
    </source>
</reference>
<sequence>MLIGIDVGGTFTDAVVIQDGHILASGKERTTKEQLMYGILAALDRVMHVVIPDQVERVTLSTTVVTNTIVSRKEAPVDLYVVTGPGMNVDHSFPVAPIYVNGYTDHRGIVVEPSAVNSLAELKPKSVGTKSVQTANANSGQTEHTNSEESQPALAAISAKFSVRNPEQEQKLADGLRDLGYETVSRGGALSGSLNFPRRTISAYFNSAVTPVFSNFKSSVEQALAARHITAPLYILKADGGSLPIEVMADRPVETVFTGPAASVLGLYALDQVKAHHTVALDIGGTTTDISLWKEGKPLMTKGGVMIREYPSAVRSFAVQSVGIGGESVVTVDEAGLHVGPERRGPSVALGGSEPTLGDALITKGYAYYGDEVLAREAMIAVGKLLAAQTSESASSDQLNESGLPVQINGALLSADEVSDLIIQNAVSQVQQAIQEVVTLENKRPIYVVEDIVNPDEFKPQALVVVGGTAQSLGPIIGKTMDLAVEIPESAAVANAIGAAVALNTIEITLHVDTKRRLLVIPELGINEKNATIHHGQETVDLAFQYVKREAQRLGLSDVQEPELISVEDFPVVEGWHSMERLITVKVQLKAGVSTYVS</sequence>
<comment type="caution">
    <text evidence="4">The sequence shown here is derived from an EMBL/GenBank/DDBJ whole genome shotgun (WGS) entry which is preliminary data.</text>
</comment>
<keyword evidence="5" id="KW-1185">Reference proteome</keyword>
<dbReference type="Proteomes" id="UP001272515">
    <property type="component" value="Unassembled WGS sequence"/>
</dbReference>
<feature type="region of interest" description="Disordered" evidence="1">
    <location>
        <begin position="127"/>
        <end position="151"/>
    </location>
</feature>
<dbReference type="InterPro" id="IPR002821">
    <property type="entry name" value="Hydantoinase_A"/>
</dbReference>
<dbReference type="RefSeq" id="WP_295190330.1">
    <property type="nucleotide sequence ID" value="NZ_JAWJZA010000016.1"/>
</dbReference>
<gene>
    <name evidence="4" type="ORF">RVY80_00180</name>
</gene>
<feature type="domain" description="Hydantoinase/oxoprolinase N-terminal" evidence="3">
    <location>
        <begin position="3"/>
        <end position="85"/>
    </location>
</feature>